<dbReference type="Pfam" id="PF13103">
    <property type="entry name" value="TonB_2"/>
    <property type="match status" value="1"/>
</dbReference>
<evidence type="ECO:0000313" key="3">
    <source>
        <dbReference type="EMBL" id="QVM83648.1"/>
    </source>
</evidence>
<feature type="compositionally biased region" description="Pro residues" evidence="1">
    <location>
        <begin position="79"/>
        <end position="117"/>
    </location>
</feature>
<evidence type="ECO:0000313" key="4">
    <source>
        <dbReference type="Proteomes" id="UP000677126"/>
    </source>
</evidence>
<reference evidence="3 4" key="1">
    <citation type="journal article" date="2021" name="Int. J. Syst. Evol. Microbiol.">
        <title>Novosphingobium decolorationis sp. nov., an aniline blue-decolourizing bacterium isolated from East Pacific sediment.</title>
        <authorList>
            <person name="Chen X."/>
            <person name="Dong B."/>
            <person name="Chen T."/>
            <person name="Ren N."/>
            <person name="Wang J."/>
            <person name="Xu Y."/>
            <person name="Yang J."/>
            <person name="Zhu S."/>
            <person name="Chen J."/>
        </authorList>
    </citation>
    <scope>NUCLEOTIDE SEQUENCE [LARGE SCALE GENOMIC DNA]</scope>
    <source>
        <strain evidence="3 4">502str22</strain>
    </source>
</reference>
<keyword evidence="2" id="KW-0812">Transmembrane</keyword>
<evidence type="ECO:0000256" key="1">
    <source>
        <dbReference type="SAM" id="MobiDB-lite"/>
    </source>
</evidence>
<dbReference type="EMBL" id="CP054856">
    <property type="protein sequence ID" value="QVM83648.1"/>
    <property type="molecule type" value="Genomic_DNA"/>
</dbReference>
<dbReference type="PRINTS" id="PR01217">
    <property type="entry name" value="PRICHEXTENSN"/>
</dbReference>
<organism evidence="3 4">
    <name type="scientific">Novosphingobium decolorationis</name>
    <dbReference type="NCBI Taxonomy" id="2698673"/>
    <lineage>
        <taxon>Bacteria</taxon>
        <taxon>Pseudomonadati</taxon>
        <taxon>Pseudomonadota</taxon>
        <taxon>Alphaproteobacteria</taxon>
        <taxon>Sphingomonadales</taxon>
        <taxon>Sphingomonadaceae</taxon>
        <taxon>Novosphingobium</taxon>
    </lineage>
</organism>
<feature type="compositionally biased region" description="Low complexity" evidence="1">
    <location>
        <begin position="188"/>
        <end position="199"/>
    </location>
</feature>
<dbReference type="Gene3D" id="3.30.1150.10">
    <property type="match status" value="1"/>
</dbReference>
<feature type="transmembrane region" description="Helical" evidence="2">
    <location>
        <begin position="12"/>
        <end position="30"/>
    </location>
</feature>
<evidence type="ECO:0000256" key="2">
    <source>
        <dbReference type="SAM" id="Phobius"/>
    </source>
</evidence>
<name>A0ABX8E3Y6_9SPHN</name>
<proteinExistence type="predicted"/>
<keyword evidence="2" id="KW-1133">Transmembrane helix</keyword>
<dbReference type="Proteomes" id="UP000677126">
    <property type="component" value="Chromosome"/>
</dbReference>
<protein>
    <submittedName>
        <fullName evidence="3">TonB C-terminal domain-containing protein</fullName>
    </submittedName>
</protein>
<keyword evidence="2" id="KW-0472">Membrane</keyword>
<feature type="region of interest" description="Disordered" evidence="1">
    <location>
        <begin position="48"/>
        <end position="199"/>
    </location>
</feature>
<feature type="compositionally biased region" description="Basic and acidic residues" evidence="1">
    <location>
        <begin position="124"/>
        <end position="135"/>
    </location>
</feature>
<sequence>MASLALRKDEGVGLVVAVVLHAGLLGVLLLRPAPEEIVPRPERIEVSISDEVGMTSTSPDPFSQAAPDMAPTLGEPAPEALPEPETPAEPAPAPQPEEPRPTPPAPEPKPKPAPKPAPKAKPKPKPEPAKAEPKPKAAPSRKSSAIDDIVSKPSAKPSTASSSKATSEPKKAGGSRVSSNFLDGVSGGTSESGSGAPAAAIGPKQVSALGAAIRRQLKPHWQAPQGADAELLVTKVRFRLKPDGTLDGEPQIVSTSGKTASNAAQVSRHQEQAIRAVKLAAPFNLPDDLYEGWKVVTTNFDRRL</sequence>
<gene>
    <name evidence="3" type="ORF">HT578_08040</name>
</gene>
<dbReference type="RefSeq" id="WP_213503594.1">
    <property type="nucleotide sequence ID" value="NZ_CP054856.1"/>
</dbReference>
<feature type="compositionally biased region" description="Low complexity" evidence="1">
    <location>
        <begin position="151"/>
        <end position="166"/>
    </location>
</feature>
<accession>A0ABX8E3Y6</accession>
<keyword evidence="4" id="KW-1185">Reference proteome</keyword>